<evidence type="ECO:0000259" key="4">
    <source>
        <dbReference type="PROSITE" id="PS50893"/>
    </source>
</evidence>
<sequence>MKIRFPERGRSGRSVVTIKNLEFGYEDELLVNRANLSIERGEKIAIIGPNGCGKSTLLKLIMGLENPSGGEVLLGEHNVLPNYFEQNQAEALELDKTVLQTVEEVAEDWRIDDIKGLLGRCNFKADMLDRKVSLLSGGEKARLAFCKFMVKPSTLLVLDEPTNHLDIPSKEMLEEAIREYSGTVITVSHDRFFIKQIVNRVVEVKDGHLQDYVGDYNVSMVALNYFLEKNLEAREKELEREAELDEKAPKVKAKSKMSKAEKEAQKKQKRQAFQAAKQKSKGQKNAKRWN</sequence>
<dbReference type="InterPro" id="IPR003439">
    <property type="entry name" value="ABC_transporter-like_ATP-bd"/>
</dbReference>
<feature type="domain" description="ABC transporter" evidence="4">
    <location>
        <begin position="16"/>
        <end position="231"/>
    </location>
</feature>
<reference evidence="5 6" key="1">
    <citation type="journal article" date="2019" name="Genome Biol. Evol.">
        <title>Insights into the evolution of the New World diploid cottons (Gossypium, subgenus Houzingenia) based on genome sequencing.</title>
        <authorList>
            <person name="Grover C.E."/>
            <person name="Arick M.A. 2nd"/>
            <person name="Thrash A."/>
            <person name="Conover J.L."/>
            <person name="Sanders W.S."/>
            <person name="Peterson D.G."/>
            <person name="Frelichowski J.E."/>
            <person name="Scheffler J.A."/>
            <person name="Scheffler B.E."/>
            <person name="Wendel J.F."/>
        </authorList>
    </citation>
    <scope>NUCLEOTIDE SEQUENCE [LARGE SCALE GENOMIC DNA]</scope>
    <source>
        <strain evidence="5">27</strain>
        <tissue evidence="5">Leaf</tissue>
    </source>
</reference>
<evidence type="ECO:0000313" key="5">
    <source>
        <dbReference type="EMBL" id="MBA0618515.1"/>
    </source>
</evidence>
<evidence type="ECO:0000256" key="3">
    <source>
        <dbReference type="SAM" id="MobiDB-lite"/>
    </source>
</evidence>
<dbReference type="FunFam" id="3.40.50.300:FF:000309">
    <property type="entry name" value="ABC transporter ATP-binding protein"/>
    <property type="match status" value="1"/>
</dbReference>
<name>A0A7J8RXY2_GOSDV</name>
<dbReference type="GO" id="GO:0003676">
    <property type="term" value="F:nucleic acid binding"/>
    <property type="evidence" value="ECO:0007669"/>
    <property type="project" value="UniProtKB-ARBA"/>
</dbReference>
<evidence type="ECO:0000256" key="1">
    <source>
        <dbReference type="ARBA" id="ARBA00022741"/>
    </source>
</evidence>
<dbReference type="PANTHER" id="PTHR42855:SF1">
    <property type="entry name" value="ABC TRANSPORTER DOMAIN-CONTAINING PROTEIN"/>
    <property type="match status" value="1"/>
</dbReference>
<dbReference type="EMBL" id="JABFAC010000007">
    <property type="protein sequence ID" value="MBA0618515.1"/>
    <property type="molecule type" value="Genomic_DNA"/>
</dbReference>
<dbReference type="SMART" id="SM00382">
    <property type="entry name" value="AAA"/>
    <property type="match status" value="1"/>
</dbReference>
<dbReference type="Pfam" id="PF00005">
    <property type="entry name" value="ABC_tran"/>
    <property type="match status" value="1"/>
</dbReference>
<evidence type="ECO:0000256" key="2">
    <source>
        <dbReference type="ARBA" id="ARBA00022840"/>
    </source>
</evidence>
<accession>A0A7J8RXY2</accession>
<proteinExistence type="predicted"/>
<dbReference type="SUPFAM" id="SSF52540">
    <property type="entry name" value="P-loop containing nucleoside triphosphate hydrolases"/>
    <property type="match status" value="1"/>
</dbReference>
<dbReference type="InterPro" id="IPR017871">
    <property type="entry name" value="ABC_transporter-like_CS"/>
</dbReference>
<dbReference type="InterPro" id="IPR003593">
    <property type="entry name" value="AAA+_ATPase"/>
</dbReference>
<dbReference type="PROSITE" id="PS00211">
    <property type="entry name" value="ABC_TRANSPORTER_1"/>
    <property type="match status" value="1"/>
</dbReference>
<dbReference type="PROSITE" id="PS50893">
    <property type="entry name" value="ABC_TRANSPORTER_2"/>
    <property type="match status" value="1"/>
</dbReference>
<dbReference type="Proteomes" id="UP000593561">
    <property type="component" value="Unassembled WGS sequence"/>
</dbReference>
<comment type="caution">
    <text evidence="5">The sequence shown here is derived from an EMBL/GenBank/DDBJ whole genome shotgun (WGS) entry which is preliminary data.</text>
</comment>
<dbReference type="GO" id="GO:0016887">
    <property type="term" value="F:ATP hydrolysis activity"/>
    <property type="evidence" value="ECO:0007669"/>
    <property type="project" value="InterPro"/>
</dbReference>
<keyword evidence="6" id="KW-1185">Reference proteome</keyword>
<organism evidence="5 6">
    <name type="scientific">Gossypium davidsonii</name>
    <name type="common">Davidson's cotton</name>
    <name type="synonym">Gossypium klotzschianum subsp. davidsonii</name>
    <dbReference type="NCBI Taxonomy" id="34287"/>
    <lineage>
        <taxon>Eukaryota</taxon>
        <taxon>Viridiplantae</taxon>
        <taxon>Streptophyta</taxon>
        <taxon>Embryophyta</taxon>
        <taxon>Tracheophyta</taxon>
        <taxon>Spermatophyta</taxon>
        <taxon>Magnoliopsida</taxon>
        <taxon>eudicotyledons</taxon>
        <taxon>Gunneridae</taxon>
        <taxon>Pentapetalae</taxon>
        <taxon>rosids</taxon>
        <taxon>malvids</taxon>
        <taxon>Malvales</taxon>
        <taxon>Malvaceae</taxon>
        <taxon>Malvoideae</taxon>
        <taxon>Gossypium</taxon>
    </lineage>
</organism>
<gene>
    <name evidence="5" type="ORF">Godav_027846</name>
</gene>
<dbReference type="GO" id="GO:0005524">
    <property type="term" value="F:ATP binding"/>
    <property type="evidence" value="ECO:0007669"/>
    <property type="project" value="UniProtKB-KW"/>
</dbReference>
<feature type="region of interest" description="Disordered" evidence="3">
    <location>
        <begin position="240"/>
        <end position="290"/>
    </location>
</feature>
<dbReference type="PANTHER" id="PTHR42855">
    <property type="entry name" value="ABC TRANSPORTER ATP-BINDING SUBUNIT"/>
    <property type="match status" value="1"/>
</dbReference>
<keyword evidence="2" id="KW-0067">ATP-binding</keyword>
<feature type="compositionally biased region" description="Basic residues" evidence="3">
    <location>
        <begin position="278"/>
        <end position="290"/>
    </location>
</feature>
<keyword evidence="1" id="KW-0547">Nucleotide-binding</keyword>
<dbReference type="Gene3D" id="3.40.50.300">
    <property type="entry name" value="P-loop containing nucleotide triphosphate hydrolases"/>
    <property type="match status" value="1"/>
</dbReference>
<protein>
    <recommendedName>
        <fullName evidence="4">ABC transporter domain-containing protein</fullName>
    </recommendedName>
</protein>
<feature type="compositionally biased region" description="Basic and acidic residues" evidence="3">
    <location>
        <begin position="240"/>
        <end position="249"/>
    </location>
</feature>
<dbReference type="InterPro" id="IPR051309">
    <property type="entry name" value="ABCF_ATPase"/>
</dbReference>
<dbReference type="AlphaFoldDB" id="A0A7J8RXY2"/>
<dbReference type="InterPro" id="IPR027417">
    <property type="entry name" value="P-loop_NTPase"/>
</dbReference>
<dbReference type="CDD" id="cd03221">
    <property type="entry name" value="ABCF_EF-3"/>
    <property type="match status" value="1"/>
</dbReference>
<evidence type="ECO:0000313" key="6">
    <source>
        <dbReference type="Proteomes" id="UP000593561"/>
    </source>
</evidence>